<gene>
    <name evidence="1" type="ORF">GMOD_00004947</name>
</gene>
<dbReference type="Proteomes" id="UP000265663">
    <property type="component" value="Unassembled WGS sequence"/>
</dbReference>
<dbReference type="EMBL" id="KE747843">
    <property type="protein sequence ID" value="RMZ74104.1"/>
    <property type="molecule type" value="Genomic_DNA"/>
</dbReference>
<dbReference type="AlphaFoldDB" id="A0A3M7MID4"/>
<organism evidence="1 2">
    <name type="scientific">Pyrenophora seminiperda CCB06</name>
    <dbReference type="NCBI Taxonomy" id="1302712"/>
    <lineage>
        <taxon>Eukaryota</taxon>
        <taxon>Fungi</taxon>
        <taxon>Dikarya</taxon>
        <taxon>Ascomycota</taxon>
        <taxon>Pezizomycotina</taxon>
        <taxon>Dothideomycetes</taxon>
        <taxon>Pleosporomycetidae</taxon>
        <taxon>Pleosporales</taxon>
        <taxon>Pleosporineae</taxon>
        <taxon>Pleosporaceae</taxon>
        <taxon>Pyrenophora</taxon>
    </lineage>
</organism>
<dbReference type="OrthoDB" id="5396121at2759"/>
<sequence>MSISRNDDLDSLKQAMYWTENGKPYFHRDAYTFGRSLIPLLKTSFSESKDSLVDFLKSYETYRVSRTDVCLYAIRYYYIQKLLCDDPSRLGIFTNVKKVESLVKKQMEAYRKGVKAEEGWQDSMKEAGIWDDDKVKAE</sequence>
<accession>A0A3M7MID4</accession>
<proteinExistence type="predicted"/>
<evidence type="ECO:0000313" key="2">
    <source>
        <dbReference type="Proteomes" id="UP000265663"/>
    </source>
</evidence>
<evidence type="ECO:0000313" key="1">
    <source>
        <dbReference type="EMBL" id="RMZ74104.1"/>
    </source>
</evidence>
<protein>
    <submittedName>
        <fullName evidence="1">Uncharacterized protein</fullName>
    </submittedName>
</protein>
<name>A0A3M7MID4_9PLEO</name>
<keyword evidence="2" id="KW-1185">Reference proteome</keyword>
<reference evidence="1 2" key="1">
    <citation type="journal article" date="2014" name="PLoS ONE">
        <title>De novo Genome Assembly of the Fungal Plant Pathogen Pyrenophora semeniperda.</title>
        <authorList>
            <person name="Soliai M.M."/>
            <person name="Meyer S.E."/>
            <person name="Udall J.A."/>
            <person name="Elzinga D.E."/>
            <person name="Hermansen R.A."/>
            <person name="Bodily P.M."/>
            <person name="Hart A.A."/>
            <person name="Coleman C.E."/>
        </authorList>
    </citation>
    <scope>NUCLEOTIDE SEQUENCE [LARGE SCALE GENOMIC DNA]</scope>
    <source>
        <strain evidence="1 2">CCB06</strain>
        <tissue evidence="1">Mycelium</tissue>
    </source>
</reference>